<dbReference type="PRINTS" id="PR00455">
    <property type="entry name" value="HTHTETR"/>
</dbReference>
<dbReference type="Pfam" id="PF00440">
    <property type="entry name" value="TetR_N"/>
    <property type="match status" value="1"/>
</dbReference>
<name>A0A212R7F1_9PROT</name>
<dbReference type="GO" id="GO:0003700">
    <property type="term" value="F:DNA-binding transcription factor activity"/>
    <property type="evidence" value="ECO:0007669"/>
    <property type="project" value="TreeGrafter"/>
</dbReference>
<evidence type="ECO:0000259" key="3">
    <source>
        <dbReference type="PROSITE" id="PS50977"/>
    </source>
</evidence>
<dbReference type="AlphaFoldDB" id="A0A212R7F1"/>
<protein>
    <submittedName>
        <fullName evidence="4">Transcriptional regulator, TetR family</fullName>
    </submittedName>
</protein>
<dbReference type="Pfam" id="PF08362">
    <property type="entry name" value="TetR_C_3"/>
    <property type="match status" value="1"/>
</dbReference>
<dbReference type="PROSITE" id="PS50977">
    <property type="entry name" value="HTH_TETR_2"/>
    <property type="match status" value="1"/>
</dbReference>
<evidence type="ECO:0000256" key="2">
    <source>
        <dbReference type="PROSITE-ProRule" id="PRU00335"/>
    </source>
</evidence>
<feature type="domain" description="HTH tetR-type" evidence="3">
    <location>
        <begin position="27"/>
        <end position="87"/>
    </location>
</feature>
<dbReference type="Gene3D" id="1.10.357.10">
    <property type="entry name" value="Tetracycline Repressor, domain 2"/>
    <property type="match status" value="1"/>
</dbReference>
<reference evidence="4 5" key="1">
    <citation type="submission" date="2017-06" db="EMBL/GenBank/DDBJ databases">
        <authorList>
            <person name="Kim H.J."/>
            <person name="Triplett B.A."/>
        </authorList>
    </citation>
    <scope>NUCLEOTIDE SEQUENCE [LARGE SCALE GENOMIC DNA]</scope>
    <source>
        <strain evidence="4 5">B29T1</strain>
    </source>
</reference>
<evidence type="ECO:0000256" key="1">
    <source>
        <dbReference type="ARBA" id="ARBA00023125"/>
    </source>
</evidence>
<dbReference type="OrthoDB" id="2356263at2"/>
<dbReference type="Gene3D" id="1.10.10.60">
    <property type="entry name" value="Homeodomain-like"/>
    <property type="match status" value="1"/>
</dbReference>
<feature type="DNA-binding region" description="H-T-H motif" evidence="2">
    <location>
        <begin position="50"/>
        <end position="69"/>
    </location>
</feature>
<proteinExistence type="predicted"/>
<dbReference type="InterPro" id="IPR036271">
    <property type="entry name" value="Tet_transcr_reg_TetR-rel_C_sf"/>
</dbReference>
<dbReference type="SUPFAM" id="SSF48498">
    <property type="entry name" value="Tetracyclin repressor-like, C-terminal domain"/>
    <property type="match status" value="1"/>
</dbReference>
<dbReference type="SUPFAM" id="SSF46689">
    <property type="entry name" value="Homeodomain-like"/>
    <property type="match status" value="1"/>
</dbReference>
<dbReference type="Proteomes" id="UP000197065">
    <property type="component" value="Unassembled WGS sequence"/>
</dbReference>
<dbReference type="GO" id="GO:0000976">
    <property type="term" value="F:transcription cis-regulatory region binding"/>
    <property type="evidence" value="ECO:0007669"/>
    <property type="project" value="TreeGrafter"/>
</dbReference>
<gene>
    <name evidence="4" type="ORF">SAMN07250955_106124</name>
</gene>
<organism evidence="4 5">
    <name type="scientific">Arboricoccus pini</name>
    <dbReference type="NCBI Taxonomy" id="1963835"/>
    <lineage>
        <taxon>Bacteria</taxon>
        <taxon>Pseudomonadati</taxon>
        <taxon>Pseudomonadota</taxon>
        <taxon>Alphaproteobacteria</taxon>
        <taxon>Geminicoccales</taxon>
        <taxon>Geminicoccaceae</taxon>
        <taxon>Arboricoccus</taxon>
    </lineage>
</organism>
<dbReference type="PANTHER" id="PTHR30055">
    <property type="entry name" value="HTH-TYPE TRANSCRIPTIONAL REGULATOR RUTR"/>
    <property type="match status" value="1"/>
</dbReference>
<dbReference type="InterPro" id="IPR050109">
    <property type="entry name" value="HTH-type_TetR-like_transc_reg"/>
</dbReference>
<dbReference type="InterPro" id="IPR013573">
    <property type="entry name" value="Tscrpt_reg_YcdC_C"/>
</dbReference>
<keyword evidence="1 2" id="KW-0238">DNA-binding</keyword>
<evidence type="ECO:0000313" key="4">
    <source>
        <dbReference type="EMBL" id="SNB68077.1"/>
    </source>
</evidence>
<dbReference type="InterPro" id="IPR001647">
    <property type="entry name" value="HTH_TetR"/>
</dbReference>
<accession>A0A212R7F1</accession>
<dbReference type="EMBL" id="FYEH01000006">
    <property type="protein sequence ID" value="SNB68077.1"/>
    <property type="molecule type" value="Genomic_DNA"/>
</dbReference>
<sequence>MVKILNNPMNEDSSVRSVLRGGQRIRARNEARLINAAIQVFADRGLEGATTARIAETAGLPKANLYYYFASKETIYRRAVLGILEKWLDAFNALSPDDDPALAIADYVRAKMTASFNHPAESRLFARELLSGAPIVKHYLETELRDWVARKSVIIKAWSDKGLMAPVSPPHLFFIIWAATQTFADFSVQIDCVLGPEDRSSRQEIATDEIVSFVLRACGLGG</sequence>
<evidence type="ECO:0000313" key="5">
    <source>
        <dbReference type="Proteomes" id="UP000197065"/>
    </source>
</evidence>
<dbReference type="RefSeq" id="WP_088561427.1">
    <property type="nucleotide sequence ID" value="NZ_FYEH01000006.1"/>
</dbReference>
<dbReference type="PANTHER" id="PTHR30055:SF196">
    <property type="entry name" value="HTH-TYPE TRANSCRIPTIONAL REGULATOR RUTR"/>
    <property type="match status" value="1"/>
</dbReference>
<keyword evidence="5" id="KW-1185">Reference proteome</keyword>
<dbReference type="GO" id="GO:0045892">
    <property type="term" value="P:negative regulation of DNA-templated transcription"/>
    <property type="evidence" value="ECO:0007669"/>
    <property type="project" value="InterPro"/>
</dbReference>
<dbReference type="InterPro" id="IPR009057">
    <property type="entry name" value="Homeodomain-like_sf"/>
</dbReference>